<keyword evidence="1" id="KW-0472">Membrane</keyword>
<dbReference type="EMBL" id="CAAKNF010000192">
    <property type="protein sequence ID" value="VIO92356.1"/>
    <property type="molecule type" value="Genomic_DNA"/>
</dbReference>
<reference evidence="2" key="2">
    <citation type="submission" date="2012-12" db="EMBL/GenBank/DDBJ databases">
        <authorList>
            <person name="Gao Y.W."/>
            <person name="Fan S.T."/>
            <person name="Sun H.T."/>
            <person name="Wang Z."/>
            <person name="Gao X.L."/>
            <person name="Li Y.G."/>
            <person name="Wang T.C."/>
            <person name="Zhang K."/>
            <person name="Xu W.W."/>
            <person name="Yu Z.J."/>
            <person name="Xia X.Z."/>
        </authorList>
    </citation>
    <scope>NUCLEOTIDE SEQUENCE</scope>
    <source>
        <strain evidence="2">FR3</strain>
    </source>
</reference>
<dbReference type="KEGG" id="bmy:BM_BM1231"/>
<dbReference type="WBParaSite" id="Bm1231.1">
    <property type="protein sequence ID" value="Bm1231.1"/>
    <property type="gene ID" value="WBGene00221492"/>
</dbReference>
<evidence type="ECO:0000313" key="2">
    <source>
        <dbReference type="EMBL" id="CDP93694.1"/>
    </source>
</evidence>
<proteinExistence type="predicted"/>
<dbReference type="CTD" id="66057675"/>
<reference evidence="5" key="4">
    <citation type="submission" date="2019-12" db="UniProtKB">
        <authorList>
            <consortium name="WormBaseParasite"/>
        </authorList>
    </citation>
    <scope>IDENTIFICATION</scope>
</reference>
<keyword evidence="4" id="KW-1185">Reference proteome</keyword>
<reference evidence="3" key="3">
    <citation type="submission" date="2019-04" db="EMBL/GenBank/DDBJ databases">
        <authorList>
            <person name="Howe K."/>
            <person name="Paulini M."/>
            <person name="Williams G."/>
        </authorList>
    </citation>
    <scope>NUCLEOTIDE SEQUENCE [LARGE SCALE GENOMIC DNA]</scope>
    <source>
        <strain evidence="3">FR3</strain>
    </source>
</reference>
<evidence type="ECO:0000256" key="1">
    <source>
        <dbReference type="SAM" id="Phobius"/>
    </source>
</evidence>
<accession>A0A0K0IU98</accession>
<gene>
    <name evidence="2 5 6" type="ORF">Bm1231</name>
    <name evidence="3" type="ORF">BM_BM1231</name>
    <name evidence="2" type="ORF">BM_Bm1231</name>
</gene>
<dbReference type="GeneID" id="66057675"/>
<dbReference type="RefSeq" id="XP_042933532.1">
    <property type="nucleotide sequence ID" value="XM_043077598.1"/>
</dbReference>
<evidence type="ECO:0000313" key="3">
    <source>
        <dbReference type="EMBL" id="VIO92356.1"/>
    </source>
</evidence>
<sequence length="97" mass="11106">MLDSSFYEISSKNELMFVIAITSTTLAFMALLINLCTYGYIMLKVHRGMLLFREKTILAEQSLSQRRFADDLMGEMSKATHFDFASNQREINSLTHG</sequence>
<reference evidence="2 4" key="1">
    <citation type="journal article" date="2007" name="Science">
        <title>Draft genome of the filarial nematode parasite Brugia malayi.</title>
        <authorList>
            <person name="Ghedin E."/>
            <person name="Wang S."/>
            <person name="Spiro D."/>
            <person name="Caler E."/>
            <person name="Zhao Q."/>
            <person name="Crabtree J."/>
            <person name="Allen J.E."/>
            <person name="Delcher A.L."/>
            <person name="Guiliano D.B."/>
            <person name="Miranda-Saavedra D."/>
            <person name="Angiuoli S.V."/>
            <person name="Creasy T."/>
            <person name="Amedeo P."/>
            <person name="Haas B."/>
            <person name="El-Sayed N.M."/>
            <person name="Wortman J.R."/>
            <person name="Feldblyum T."/>
            <person name="Tallon L."/>
            <person name="Schatz M."/>
            <person name="Shumway M."/>
            <person name="Koo H."/>
            <person name="Salzberg S.L."/>
            <person name="Schobel S."/>
            <person name="Pertea M."/>
            <person name="Pop M."/>
            <person name="White O."/>
            <person name="Barton G.J."/>
            <person name="Carlow C.K."/>
            <person name="Crawford M.J."/>
            <person name="Daub J."/>
            <person name="Dimmic M.W."/>
            <person name="Estes C.F."/>
            <person name="Foster J.M."/>
            <person name="Ganatra M."/>
            <person name="Gregory W.F."/>
            <person name="Johnson N.M."/>
            <person name="Jin J."/>
            <person name="Komuniecki R."/>
            <person name="Korf I."/>
            <person name="Kumar S."/>
            <person name="Laney S."/>
            <person name="Li B.W."/>
            <person name="Li W."/>
            <person name="Lindblom T.H."/>
            <person name="Lustigman S."/>
            <person name="Ma D."/>
            <person name="Maina C.V."/>
            <person name="Martin D.M."/>
            <person name="McCarter J.P."/>
            <person name="McReynolds L."/>
            <person name="Mitreva M."/>
            <person name="Nutman T.B."/>
            <person name="Parkinson J."/>
            <person name="Peregrin-Alvarez J.M."/>
            <person name="Poole C."/>
            <person name="Ren Q."/>
            <person name="Saunders L."/>
            <person name="Sluder A.E."/>
            <person name="Smith K."/>
            <person name="Stanke M."/>
            <person name="Unnasch T.R."/>
            <person name="Ware J."/>
            <person name="Wei A.D."/>
            <person name="Weil G."/>
            <person name="Williams D.J."/>
            <person name="Zhang Y."/>
            <person name="Williams S.A."/>
            <person name="Fraser-Liggett C."/>
            <person name="Slatko B."/>
            <person name="Blaxter M.L."/>
            <person name="Scott A.L."/>
        </authorList>
    </citation>
    <scope>NUCLEOTIDE SEQUENCE</scope>
    <source>
        <strain evidence="2 4">FR3</strain>
    </source>
</reference>
<dbReference type="WormBase" id="Bm1231">
    <property type="protein sequence ID" value="BM25967"/>
    <property type="gene ID" value="WBGene00221492"/>
</dbReference>
<accession>A0A4E9F8I2</accession>
<evidence type="ECO:0000313" key="5">
    <source>
        <dbReference type="WBParaSite" id="Bm1231.1"/>
    </source>
</evidence>
<keyword evidence="1" id="KW-1133">Transmembrane helix</keyword>
<organism evidence="2">
    <name type="scientific">Brugia malayi</name>
    <name type="common">Filarial nematode worm</name>
    <dbReference type="NCBI Taxonomy" id="6279"/>
    <lineage>
        <taxon>Eukaryota</taxon>
        <taxon>Metazoa</taxon>
        <taxon>Ecdysozoa</taxon>
        <taxon>Nematoda</taxon>
        <taxon>Chromadorea</taxon>
        <taxon>Rhabditida</taxon>
        <taxon>Spirurina</taxon>
        <taxon>Spiruromorpha</taxon>
        <taxon>Filarioidea</taxon>
        <taxon>Onchocercidae</taxon>
        <taxon>Brugia</taxon>
    </lineage>
</organism>
<dbReference type="OMA" id="EMSKATH"/>
<dbReference type="EMBL" id="LN856894">
    <property type="protein sequence ID" value="CDP93694.1"/>
    <property type="molecule type" value="Genomic_DNA"/>
</dbReference>
<feature type="transmembrane region" description="Helical" evidence="1">
    <location>
        <begin position="15"/>
        <end position="43"/>
    </location>
</feature>
<evidence type="ECO:0000313" key="4">
    <source>
        <dbReference type="Proteomes" id="UP000006672"/>
    </source>
</evidence>
<evidence type="ECO:0000313" key="6">
    <source>
        <dbReference type="WormBase" id="Bm1231"/>
    </source>
</evidence>
<name>A0A0K0IU98_BRUMA</name>
<dbReference type="OrthoDB" id="5888586at2759"/>
<dbReference type="Proteomes" id="UP000006672">
    <property type="component" value="Unassembled WGS sequence"/>
</dbReference>
<protein>
    <submittedName>
        <fullName evidence="2 5">Bm1231</fullName>
    </submittedName>
</protein>
<dbReference type="AlphaFoldDB" id="A0A0K0IU98"/>
<keyword evidence="1" id="KW-0812">Transmembrane</keyword>